<organism evidence="1 2">
    <name type="scientific">Halorussus caseinilyticus</name>
    <dbReference type="NCBI Taxonomy" id="3034025"/>
    <lineage>
        <taxon>Archaea</taxon>
        <taxon>Methanobacteriati</taxon>
        <taxon>Methanobacteriota</taxon>
        <taxon>Stenosarchaea group</taxon>
        <taxon>Halobacteria</taxon>
        <taxon>Halobacteriales</taxon>
        <taxon>Haladaptataceae</taxon>
        <taxon>Halorussus</taxon>
    </lineage>
</organism>
<reference evidence="1 2" key="1">
    <citation type="journal article" date="2019" name="Int. J. Syst. Evol. Microbiol.">
        <title>The Global Catalogue of Microorganisms (GCM) 10K type strain sequencing project: providing services to taxonomists for standard genome sequencing and annotation.</title>
        <authorList>
            <consortium name="The Broad Institute Genomics Platform"/>
            <consortium name="The Broad Institute Genome Sequencing Center for Infectious Disease"/>
            <person name="Wu L."/>
            <person name="Ma J."/>
        </authorList>
    </citation>
    <scope>NUCLEOTIDE SEQUENCE [LARGE SCALE GENOMIC DNA]</scope>
    <source>
        <strain evidence="1 2">DT72</strain>
    </source>
</reference>
<dbReference type="AlphaFoldDB" id="A0ABD5WLQ1"/>
<proteinExistence type="predicted"/>
<evidence type="ECO:0000313" key="1">
    <source>
        <dbReference type="EMBL" id="MFC7079596.1"/>
    </source>
</evidence>
<comment type="caution">
    <text evidence="1">The sequence shown here is derived from an EMBL/GenBank/DDBJ whole genome shotgun (WGS) entry which is preliminary data.</text>
</comment>
<name>A0ABD5WLQ1_9EURY</name>
<protein>
    <submittedName>
        <fullName evidence="1">Uncharacterized protein</fullName>
    </submittedName>
</protein>
<accession>A0ABD5WLQ1</accession>
<gene>
    <name evidence="1" type="ORF">ACFQJ6_05020</name>
</gene>
<sequence>MAEGNGRAEGLIHNRFEDRVQEISTALEASDDDLSTQAYGGTIENLDNMENFHDAKLEYPLDPYGYISSTYYWVRDTEYDDEKTLHGFHSPMTIEPGYITWDSHWHNNAAWNRHYWDRNDMSWQDVGNGYWKPAGPSEGGTSTTTVSVSVSAGWMTAEVSAGMSWSFSEPATERTDLSSEYNDYCAWEWDVNDKCGGSVRHSTLSMQPSSTCEMTDYDCSMGERDIADVEVEGDFTDGNCSDTHWLKSSTTFFIQC</sequence>
<dbReference type="RefSeq" id="WP_382209072.1">
    <property type="nucleotide sequence ID" value="NZ_JBHSZH010000005.1"/>
</dbReference>
<evidence type="ECO:0000313" key="2">
    <source>
        <dbReference type="Proteomes" id="UP001596407"/>
    </source>
</evidence>
<dbReference type="EMBL" id="JBHSZH010000005">
    <property type="protein sequence ID" value="MFC7079596.1"/>
    <property type="molecule type" value="Genomic_DNA"/>
</dbReference>
<keyword evidence="2" id="KW-1185">Reference proteome</keyword>
<dbReference type="Proteomes" id="UP001596407">
    <property type="component" value="Unassembled WGS sequence"/>
</dbReference>